<evidence type="ECO:0000256" key="1">
    <source>
        <dbReference type="ARBA" id="ARBA00001968"/>
    </source>
</evidence>
<reference evidence="6" key="1">
    <citation type="submission" date="2025-08" db="UniProtKB">
        <authorList>
            <consortium name="RefSeq"/>
        </authorList>
    </citation>
    <scope>IDENTIFICATION</scope>
    <source>
        <tissue evidence="6">Whole body</tissue>
    </source>
</reference>
<evidence type="ECO:0000256" key="3">
    <source>
        <dbReference type="PROSITE-ProRule" id="PRU00325"/>
    </source>
</evidence>
<comment type="cofactor">
    <cofactor evidence="1">
        <name>a divalent metal cation</name>
        <dbReference type="ChEBI" id="CHEBI:60240"/>
    </cofactor>
</comment>
<feature type="domain" description="SWIM-type" evidence="4">
    <location>
        <begin position="443"/>
        <end position="488"/>
    </location>
</feature>
<dbReference type="Proteomes" id="UP000504618">
    <property type="component" value="Unplaced"/>
</dbReference>
<keyword evidence="3" id="KW-0862">Zinc</keyword>
<dbReference type="RefSeq" id="XP_024886202.1">
    <property type="nucleotide sequence ID" value="XM_025030434.1"/>
</dbReference>
<dbReference type="Pfam" id="PF13359">
    <property type="entry name" value="DDE_Tnp_4"/>
    <property type="match status" value="1"/>
</dbReference>
<dbReference type="InterPro" id="IPR007527">
    <property type="entry name" value="Znf_SWIM"/>
</dbReference>
<protein>
    <submittedName>
        <fullName evidence="6">Uncharacterized protein LOC112463826</fullName>
    </submittedName>
</protein>
<keyword evidence="2" id="KW-0479">Metal-binding</keyword>
<organism evidence="5 6">
    <name type="scientific">Temnothorax curvispinosus</name>
    <dbReference type="NCBI Taxonomy" id="300111"/>
    <lineage>
        <taxon>Eukaryota</taxon>
        <taxon>Metazoa</taxon>
        <taxon>Ecdysozoa</taxon>
        <taxon>Arthropoda</taxon>
        <taxon>Hexapoda</taxon>
        <taxon>Insecta</taxon>
        <taxon>Pterygota</taxon>
        <taxon>Neoptera</taxon>
        <taxon>Endopterygota</taxon>
        <taxon>Hymenoptera</taxon>
        <taxon>Apocrita</taxon>
        <taxon>Aculeata</taxon>
        <taxon>Formicoidea</taxon>
        <taxon>Formicidae</taxon>
        <taxon>Myrmicinae</taxon>
        <taxon>Temnothorax</taxon>
    </lineage>
</organism>
<evidence type="ECO:0000256" key="2">
    <source>
        <dbReference type="ARBA" id="ARBA00022723"/>
    </source>
</evidence>
<dbReference type="OrthoDB" id="7446692at2759"/>
<dbReference type="AlphaFoldDB" id="A0A6J1QUW1"/>
<evidence type="ECO:0000259" key="4">
    <source>
        <dbReference type="PROSITE" id="PS50966"/>
    </source>
</evidence>
<keyword evidence="3" id="KW-0863">Zinc-finger</keyword>
<evidence type="ECO:0000313" key="5">
    <source>
        <dbReference type="Proteomes" id="UP000504618"/>
    </source>
</evidence>
<dbReference type="PROSITE" id="PS50966">
    <property type="entry name" value="ZF_SWIM"/>
    <property type="match status" value="1"/>
</dbReference>
<name>A0A6J1QUW1_9HYME</name>
<dbReference type="GO" id="GO:0008270">
    <property type="term" value="F:zinc ion binding"/>
    <property type="evidence" value="ECO:0007669"/>
    <property type="project" value="UniProtKB-KW"/>
</dbReference>
<evidence type="ECO:0000313" key="6">
    <source>
        <dbReference type="RefSeq" id="XP_024886202.1"/>
    </source>
</evidence>
<proteinExistence type="predicted"/>
<accession>A0A6J1QUW1</accession>
<sequence>MSAFLNQLRHVAVAKAKFIDENSLNDEEFQCIAPITKQQFQDLLTYCDPVLQNGRHRYIRRKDLLMFLCKLRQGLSDEFLKVIFDYGSRQNVSTVIDYVRRALAQRFVSENIGPRSITRQDFIARHVTEFCNILYNPQPNEPKAIVVIDSTYAYIHKSSHFRVLRQSYSVHKHRHLLKPTLVVAPDGFILQIFGPYFSDSRNNDAEILRHDFETDGNALREWFQRNNIVLVDRGYRDAIPLLQLLGIQYEMPALLGAGQRQLTTEDANASRIVTKSRWIVESRNGHFRSVFKFFANTLCLQHAKNIDEFYRIAGAILNRYHPMIHMEGATAQAAQEILERSRIPNAVQARVEVDNLTKRNAQWRRLNHRDIPEFPLLDLEYLRHLTLGVYQINLAPSYIQDKVLRDNDEEFQLDEHLNEAGFLRIRVYSRFRNAGRHQIFILFRVADNEGIENADDADPITGYYCTCQSGARTLGACAHVTSVIWFLGYARHQVDVRYPDPSLLNTTLDAANRDAEGHVPNAEIEIIND</sequence>
<dbReference type="PANTHER" id="PTHR23080">
    <property type="entry name" value="THAP DOMAIN PROTEIN"/>
    <property type="match status" value="1"/>
</dbReference>
<gene>
    <name evidence="6" type="primary">LOC112463826</name>
</gene>
<dbReference type="InterPro" id="IPR027806">
    <property type="entry name" value="HARBI1_dom"/>
</dbReference>
<keyword evidence="5" id="KW-1185">Reference proteome</keyword>
<dbReference type="GeneID" id="112463826"/>